<dbReference type="Pfam" id="PF07695">
    <property type="entry name" value="7TMR-DISM_7TM"/>
    <property type="match status" value="1"/>
</dbReference>
<dbReference type="InterPro" id="IPR000160">
    <property type="entry name" value="GGDEF_dom"/>
</dbReference>
<dbReference type="AlphaFoldDB" id="A0A1I6HIE1"/>
<dbReference type="Proteomes" id="UP000198644">
    <property type="component" value="Unassembled WGS sequence"/>
</dbReference>
<dbReference type="InterPro" id="IPR043128">
    <property type="entry name" value="Rev_trsase/Diguanyl_cyclase"/>
</dbReference>
<dbReference type="Gene3D" id="3.30.70.270">
    <property type="match status" value="1"/>
</dbReference>
<protein>
    <submittedName>
        <fullName evidence="3">Diguanylate cyclase/phosphodiesterase</fullName>
    </submittedName>
</protein>
<dbReference type="PANTHER" id="PTHR33121:SF71">
    <property type="entry name" value="OXYGEN SENSOR PROTEIN DOSP"/>
    <property type="match status" value="1"/>
</dbReference>
<dbReference type="GO" id="GO:0071111">
    <property type="term" value="F:cyclic-guanylate-specific phosphodiesterase activity"/>
    <property type="evidence" value="ECO:0007669"/>
    <property type="project" value="InterPro"/>
</dbReference>
<reference evidence="3 4" key="1">
    <citation type="submission" date="2016-10" db="EMBL/GenBank/DDBJ databases">
        <authorList>
            <person name="de Groot N.N."/>
        </authorList>
    </citation>
    <scope>NUCLEOTIDE SEQUENCE [LARGE SCALE GENOMIC DNA]</scope>
    <source>
        <strain evidence="3 4">CGMCC 1.9167</strain>
    </source>
</reference>
<dbReference type="RefSeq" id="WP_092009885.1">
    <property type="nucleotide sequence ID" value="NZ_FOYW01000001.1"/>
</dbReference>
<name>A0A1I6HIE1_9GAMM</name>
<dbReference type="InterPro" id="IPR029787">
    <property type="entry name" value="Nucleotide_cyclase"/>
</dbReference>
<keyword evidence="1" id="KW-1133">Transmembrane helix</keyword>
<dbReference type="InterPro" id="IPR011622">
    <property type="entry name" value="7TMR_DISM_rcpt_extracell_dom2"/>
</dbReference>
<dbReference type="STRING" id="650891.SAMN05216203_1272"/>
<dbReference type="EMBL" id="FOYW01000001">
    <property type="protein sequence ID" value="SFR54253.1"/>
    <property type="molecule type" value="Genomic_DNA"/>
</dbReference>
<dbReference type="InterPro" id="IPR011623">
    <property type="entry name" value="7TMR_DISM_rcpt_extracell_dom1"/>
</dbReference>
<accession>A0A1I6HIE1</accession>
<feature type="transmembrane region" description="Helical" evidence="1">
    <location>
        <begin position="213"/>
        <end position="236"/>
    </location>
</feature>
<feature type="domain" description="EAL" evidence="2">
    <location>
        <begin position="597"/>
        <end position="848"/>
    </location>
</feature>
<dbReference type="Pfam" id="PF00563">
    <property type="entry name" value="EAL"/>
    <property type="match status" value="1"/>
</dbReference>
<gene>
    <name evidence="3" type="ORF">SAMN05216203_1272</name>
</gene>
<keyword evidence="1" id="KW-0472">Membrane</keyword>
<organism evidence="3 4">
    <name type="scientific">Marinobacter daqiaonensis</name>
    <dbReference type="NCBI Taxonomy" id="650891"/>
    <lineage>
        <taxon>Bacteria</taxon>
        <taxon>Pseudomonadati</taxon>
        <taxon>Pseudomonadota</taxon>
        <taxon>Gammaproteobacteria</taxon>
        <taxon>Pseudomonadales</taxon>
        <taxon>Marinobacteraceae</taxon>
        <taxon>Marinobacter</taxon>
    </lineage>
</organism>
<dbReference type="InterPro" id="IPR050706">
    <property type="entry name" value="Cyclic-di-GMP_PDE-like"/>
</dbReference>
<dbReference type="InterPro" id="IPR001633">
    <property type="entry name" value="EAL_dom"/>
</dbReference>
<dbReference type="SMART" id="SM00052">
    <property type="entry name" value="EAL"/>
    <property type="match status" value="1"/>
</dbReference>
<evidence type="ECO:0000256" key="1">
    <source>
        <dbReference type="SAM" id="Phobius"/>
    </source>
</evidence>
<feature type="transmembrane region" description="Helical" evidence="1">
    <location>
        <begin position="304"/>
        <end position="323"/>
    </location>
</feature>
<dbReference type="InterPro" id="IPR035919">
    <property type="entry name" value="EAL_sf"/>
</dbReference>
<dbReference type="PROSITE" id="PS50883">
    <property type="entry name" value="EAL"/>
    <property type="match status" value="1"/>
</dbReference>
<dbReference type="SMART" id="SM00267">
    <property type="entry name" value="GGDEF"/>
    <property type="match status" value="1"/>
</dbReference>
<dbReference type="CDD" id="cd01948">
    <property type="entry name" value="EAL"/>
    <property type="match status" value="1"/>
</dbReference>
<dbReference type="PANTHER" id="PTHR33121">
    <property type="entry name" value="CYCLIC DI-GMP PHOSPHODIESTERASE PDEF"/>
    <property type="match status" value="1"/>
</dbReference>
<dbReference type="Gene3D" id="3.20.20.450">
    <property type="entry name" value="EAL domain"/>
    <property type="match status" value="1"/>
</dbReference>
<dbReference type="SUPFAM" id="SSF141868">
    <property type="entry name" value="EAL domain-like"/>
    <property type="match status" value="1"/>
</dbReference>
<dbReference type="Pfam" id="PF00990">
    <property type="entry name" value="GGDEF"/>
    <property type="match status" value="1"/>
</dbReference>
<dbReference type="OrthoDB" id="6279314at2"/>
<feature type="transmembrane region" description="Helical" evidence="1">
    <location>
        <begin position="335"/>
        <end position="355"/>
    </location>
</feature>
<keyword evidence="4" id="KW-1185">Reference proteome</keyword>
<evidence type="ECO:0000313" key="4">
    <source>
        <dbReference type="Proteomes" id="UP000198644"/>
    </source>
</evidence>
<keyword evidence="1" id="KW-0812">Transmembrane</keyword>
<dbReference type="Pfam" id="PF07696">
    <property type="entry name" value="7TMR-DISMED2"/>
    <property type="match status" value="1"/>
</dbReference>
<dbReference type="Gene3D" id="2.60.40.2380">
    <property type="match status" value="1"/>
</dbReference>
<dbReference type="SUPFAM" id="SSF55073">
    <property type="entry name" value="Nucleotide cyclase"/>
    <property type="match status" value="1"/>
</dbReference>
<proteinExistence type="predicted"/>
<feature type="transmembrane region" description="Helical" evidence="1">
    <location>
        <begin position="248"/>
        <end position="269"/>
    </location>
</feature>
<evidence type="ECO:0000259" key="2">
    <source>
        <dbReference type="PROSITE" id="PS50883"/>
    </source>
</evidence>
<evidence type="ECO:0000313" key="3">
    <source>
        <dbReference type="EMBL" id="SFR54253.1"/>
    </source>
</evidence>
<feature type="transmembrane region" description="Helical" evidence="1">
    <location>
        <begin position="281"/>
        <end position="298"/>
    </location>
</feature>
<feature type="transmembrane region" description="Helical" evidence="1">
    <location>
        <begin position="185"/>
        <end position="206"/>
    </location>
</feature>
<sequence>MIKGNQWTAGLLAISLLFALTVSGSELTVKGDAGHYRLNSQIEYFLDGALNLDEVRQREQWRKKHDDSVLNLGFTDRSVWVRTSLAITEPLTRQWYLVIPYPLLEEVDLYIVRDGQGPAIYHTSRRETEIRRDLAHSYQVALPLPLDLNGQVELFLRAQSTTSLQVPVELWREDQLLIRFSQRSLYWGAYFGVMCALVIYNLFLFLSIRDLAYGYYVLYIGSISLLVLCISGVGNAWLWAGQPLLPRYALPISTALGSLFALMFTRSFLKWQDISPRWDHSMKIAAGLAGVLIVYTWADPINGTLFAGLLGFLVILLLIAVGLAGLRAGVVIARFFVLAWTTFALGAAVYLLSVFDLLPVNLITNHAMQVGSVAEVLLLSFALAHRIKDERSRKLSALRSQQMAERQVRDLEMQSLEQAMYDSTTRMPNAALLNQQLQTMMGQSRRVALVLVHYPQVKDIASSMGHRLAEEMFCQLMNKLNHTLAGLDGVVRLESRQPAYLAIPEFGSASFLIEVEQLEGPLTPFIEQTVGHHEIFVQAVRLRVFMNLHCGVAIAPEHGETTELLYQHASAARDRSESRKVPVQVYNEEISGFARRRLDLVTALPPAIEAGELELYLQPQMNSDGQKLVGAEILLRWHSPRFGPVPTGEVIEIAEHAGLMDLLSRYILIEAWRIMQVLQERQLNITCSINLSVQNLTDSHFVSFALAGIRKHAIPMNRVIFEVTETSMMHNMEAVIGSLLQIANSGCRIALDDFGTGYSSLAYLSRLPIHELKVDRCFVSQMYSNQNDLGIVQNILKLAHTLNLEAVAEGVEDNNTRELLTQLGCHRLQGYLFARPMPLDRFCDWAKG</sequence>